<dbReference type="HOGENOM" id="CLU_140152_0_0_6"/>
<protein>
    <submittedName>
        <fullName evidence="1">Uncharacterized protein</fullName>
    </submittedName>
</protein>
<dbReference type="EMBL" id="CU468230">
    <property type="protein sequence ID" value="CAP01817.1"/>
    <property type="molecule type" value="Genomic_DNA"/>
</dbReference>
<dbReference type="Proteomes" id="UP000001741">
    <property type="component" value="Chromosome"/>
</dbReference>
<name>B0VSZ9_ACIBS</name>
<sequence length="178" mass="19662">MLSMLYLTDNKKAHRLFELPMRLHDTTCEVSMNVKAIPFNHIKVTGVTALVLIAGLTSCEYQSANSSVPSNYSYESKQMVASEYELLGAKQTGEKTGVAVIRIDGFKLNVSFDFDGVADSYGVAGSDFTAAEITNLAIESVTDLNGKPWNDFTNRDDHKNINILLVGYIERNNWLEAA</sequence>
<reference evidence="1 2" key="1">
    <citation type="journal article" date="2008" name="PLoS ONE">
        <title>Comparative analysis of Acinetobacters: three genomes for three lifestyles.</title>
        <authorList>
            <person name="Vallenet D."/>
            <person name="Nordmann P."/>
            <person name="Barbe V."/>
            <person name="Poirel L."/>
            <person name="Mangenot S."/>
            <person name="Bataille E."/>
            <person name="Dossat C."/>
            <person name="Gas S."/>
            <person name="Kreimeyer A."/>
            <person name="Lenoble P."/>
            <person name="Oztas S."/>
            <person name="Poulain J."/>
            <person name="Segurens B."/>
            <person name="Robert C."/>
            <person name="Abergel C."/>
            <person name="Claverie J.M."/>
            <person name="Raoult D."/>
            <person name="Medigue C."/>
            <person name="Weissenbach J."/>
            <person name="Cruveiller S."/>
        </authorList>
    </citation>
    <scope>NUCLEOTIDE SEQUENCE [LARGE SCALE GENOMIC DNA]</scope>
    <source>
        <strain evidence="1 2">SDF</strain>
    </source>
</reference>
<dbReference type="KEGG" id="abm:ABSDF2507"/>
<gene>
    <name evidence="1" type="ordered locus">ABSDF2507</name>
</gene>
<evidence type="ECO:0000313" key="2">
    <source>
        <dbReference type="Proteomes" id="UP000001741"/>
    </source>
</evidence>
<dbReference type="BioCyc" id="ABAU509170:GCL9-2051-MONOMER"/>
<proteinExistence type="predicted"/>
<organism evidence="1 2">
    <name type="scientific">Acinetobacter baumannii (strain SDF)</name>
    <dbReference type="NCBI Taxonomy" id="509170"/>
    <lineage>
        <taxon>Bacteria</taxon>
        <taxon>Pseudomonadati</taxon>
        <taxon>Pseudomonadota</taxon>
        <taxon>Gammaproteobacteria</taxon>
        <taxon>Moraxellales</taxon>
        <taxon>Moraxellaceae</taxon>
        <taxon>Acinetobacter</taxon>
        <taxon>Acinetobacter calcoaceticus/baumannii complex</taxon>
    </lineage>
</organism>
<evidence type="ECO:0000313" key="1">
    <source>
        <dbReference type="EMBL" id="CAP01817.1"/>
    </source>
</evidence>
<accession>B0VSZ9</accession>
<dbReference type="AlphaFoldDB" id="B0VSZ9"/>